<dbReference type="InterPro" id="IPR037066">
    <property type="entry name" value="Plug_dom_sf"/>
</dbReference>
<comment type="caution">
    <text evidence="3">The sequence shown here is derived from an EMBL/GenBank/DDBJ whole genome shotgun (WGS) entry which is preliminary data.</text>
</comment>
<dbReference type="NCBIfam" id="TIGR04056">
    <property type="entry name" value="OMP_RagA_SusC"/>
    <property type="match status" value="1"/>
</dbReference>
<evidence type="ECO:0000313" key="3">
    <source>
        <dbReference type="EMBL" id="RVU02833.1"/>
    </source>
</evidence>
<dbReference type="SUPFAM" id="SSF49464">
    <property type="entry name" value="Carboxypeptidase regulatory domain-like"/>
    <property type="match status" value="1"/>
</dbReference>
<reference evidence="3 4" key="1">
    <citation type="submission" date="2019-01" db="EMBL/GenBank/DDBJ databases">
        <authorList>
            <person name="Chen W.-M."/>
        </authorList>
    </citation>
    <scope>NUCLEOTIDE SEQUENCE [LARGE SCALE GENOMIC DNA]</scope>
    <source>
        <strain evidence="3 4">YBJ-36</strain>
    </source>
</reference>
<dbReference type="Pfam" id="PF13715">
    <property type="entry name" value="CarbopepD_reg_2"/>
    <property type="match status" value="1"/>
</dbReference>
<dbReference type="SUPFAM" id="SSF56935">
    <property type="entry name" value="Porins"/>
    <property type="match status" value="1"/>
</dbReference>
<proteinExistence type="predicted"/>
<dbReference type="Pfam" id="PF07715">
    <property type="entry name" value="Plug"/>
    <property type="match status" value="1"/>
</dbReference>
<dbReference type="EMBL" id="SACK01000001">
    <property type="protein sequence ID" value="RVU02833.1"/>
    <property type="molecule type" value="Genomic_DNA"/>
</dbReference>
<evidence type="ECO:0000256" key="1">
    <source>
        <dbReference type="SAM" id="SignalP"/>
    </source>
</evidence>
<dbReference type="RefSeq" id="WP_127703199.1">
    <property type="nucleotide sequence ID" value="NZ_SACK01000001.1"/>
</dbReference>
<dbReference type="Proteomes" id="UP000282759">
    <property type="component" value="Unassembled WGS sequence"/>
</dbReference>
<feature type="chain" id="PRO_5018592910" evidence="1">
    <location>
        <begin position="41"/>
        <end position="1079"/>
    </location>
</feature>
<keyword evidence="1" id="KW-0732">Signal</keyword>
<feature type="domain" description="TonB-dependent receptor plug" evidence="2">
    <location>
        <begin position="140"/>
        <end position="245"/>
    </location>
</feature>
<protein>
    <submittedName>
        <fullName evidence="3">TonB-dependent receptor</fullName>
    </submittedName>
</protein>
<dbReference type="Gene3D" id="2.170.130.10">
    <property type="entry name" value="TonB-dependent receptor, plug domain"/>
    <property type="match status" value="1"/>
</dbReference>
<sequence>MNQNFKLKTFPIERKPHDPKKAFFWIAVLLLGLLAPAANAQVPKITVTGTVTDSVGEKLIGVNIAVENKSGVGTTTDVNGKFVLDVEEGSVLRITYVGFTDQRITVNANNRTLNIVLHAAGKLEEVVVVAYGRKQTREAIVGSVSSVKPSDLKIPASNLTNALAGKVAGVIAFQPSGQPGVDNANFFIRGVTTFGYRREPLILVDNVEVSTNDFARLQVDDIESFSILKDASAVALYGARGGNGVIIVKTKEGKIGKAQIAVRLETASSESGKNLEFADPITYMRLFNEATVTRYSGRDRPYTDNDILNTQATINGAPGSNPYVYPAVDWMGLLFKSRTSTQRANINVSGGSGAARYYVAGSFSNDNGLLRSDIRNNNNNNVNFKNYQLRTNVNINLTKNTELVVRLSGNFNEYNGPQTNDASFATDLYNLVTHTSPVDFPAYYEPDVANLQTKHVLFGNVAKPNTKLTEFVNPYAALLKGHKNFSESKMLAQFELNQGLEFLTKGLNAHAIFSTNRYARFESKMEYLPYYYEVESYDRLSNTYTLDWINDQPKQAQEYLNYTAGDDNLNTFYYGQASIDYNRDFGNHNISSALIGTMQQTVYANASALINALPFRNLTLAGRATYSYKRKYYLEFNFGYNGSERFSENHRFGFFPTIGGSWIISDEKFWGNLSSVLERVKLRASYGLAGNDAISDRRFYYLSDVNLNGGNPAVFGTNNGYSLNGVSINNYENRNVTWELSRQTNLGLEISFLKDFKLIAEVYKNDKSDILQARSDIPSTMGLEAAISANIGKVSSKGFELSLDGRRDLGNTLWIGALGNFTYAQNKFTQYEEPEYKESYRYHVGQPVNHLYGYVAERLFVDDEEARNSPQQIFSGNGIAPMGGDIKYRDLNNDGIINGDDQTYIGNPSIPQIVYGFGVSSGFKNFDLSAFFQGQAKVSFLIDAARTSPFIKSPDDYFNTGNTQLLQAYADDHWSEDNQNLYALYPRLGPDGAVIENNRQASTWWLRDGSFLRLKSLQVGYTLPRNLSAKLKLKTLRIYFNGLNLVTWSPFKMWDPELGGNGFAYPIQKVYNLGLDIKL</sequence>
<keyword evidence="3" id="KW-0675">Receptor</keyword>
<dbReference type="OrthoDB" id="721000at2"/>
<evidence type="ECO:0000313" key="4">
    <source>
        <dbReference type="Proteomes" id="UP000282759"/>
    </source>
</evidence>
<dbReference type="Gene3D" id="2.60.40.1120">
    <property type="entry name" value="Carboxypeptidase-like, regulatory domain"/>
    <property type="match status" value="1"/>
</dbReference>
<evidence type="ECO:0000259" key="2">
    <source>
        <dbReference type="Pfam" id="PF07715"/>
    </source>
</evidence>
<feature type="signal peptide" evidence="1">
    <location>
        <begin position="1"/>
        <end position="40"/>
    </location>
</feature>
<dbReference type="InterPro" id="IPR008969">
    <property type="entry name" value="CarboxyPept-like_regulatory"/>
</dbReference>
<dbReference type="InterPro" id="IPR012910">
    <property type="entry name" value="Plug_dom"/>
</dbReference>
<organism evidence="3 4">
    <name type="scientific">Mucilaginibacter limnophilus</name>
    <dbReference type="NCBI Taxonomy" id="1932778"/>
    <lineage>
        <taxon>Bacteria</taxon>
        <taxon>Pseudomonadati</taxon>
        <taxon>Bacteroidota</taxon>
        <taxon>Sphingobacteriia</taxon>
        <taxon>Sphingobacteriales</taxon>
        <taxon>Sphingobacteriaceae</taxon>
        <taxon>Mucilaginibacter</taxon>
    </lineage>
</organism>
<keyword evidence="4" id="KW-1185">Reference proteome</keyword>
<dbReference type="InterPro" id="IPR023997">
    <property type="entry name" value="TonB-dep_OMP_SusC/RagA_CS"/>
</dbReference>
<dbReference type="NCBIfam" id="TIGR04057">
    <property type="entry name" value="SusC_RagA_signa"/>
    <property type="match status" value="1"/>
</dbReference>
<name>A0A3S2Y5W8_9SPHI</name>
<dbReference type="AlphaFoldDB" id="A0A3S2Y5W8"/>
<accession>A0A3S2Y5W8</accession>
<dbReference type="FunFam" id="2.170.130.10:FF:000003">
    <property type="entry name" value="SusC/RagA family TonB-linked outer membrane protein"/>
    <property type="match status" value="1"/>
</dbReference>
<gene>
    <name evidence="3" type="ORF">EOD41_02545</name>
</gene>
<dbReference type="InterPro" id="IPR023996">
    <property type="entry name" value="TonB-dep_OMP_SusC/RagA"/>
</dbReference>